<dbReference type="GO" id="GO:0003677">
    <property type="term" value="F:DNA binding"/>
    <property type="evidence" value="ECO:0007669"/>
    <property type="project" value="InterPro"/>
</dbReference>
<comment type="caution">
    <text evidence="1">The sequence shown here is derived from an EMBL/GenBank/DDBJ whole genome shotgun (WGS) entry which is preliminary data.</text>
</comment>
<keyword evidence="1" id="KW-0540">Nuclease</keyword>
<dbReference type="GO" id="GO:0009307">
    <property type="term" value="P:DNA restriction-modification system"/>
    <property type="evidence" value="ECO:0007669"/>
    <property type="project" value="InterPro"/>
</dbReference>
<evidence type="ECO:0000313" key="2">
    <source>
        <dbReference type="Proteomes" id="UP000261257"/>
    </source>
</evidence>
<keyword evidence="1" id="KW-0378">Hydrolase</keyword>
<protein>
    <submittedName>
        <fullName evidence="1">HindVP family restriction endonuclease</fullName>
    </submittedName>
</protein>
<name>A0A3E4TNH3_9FIRM</name>
<gene>
    <name evidence="1" type="ORF">DXC39_32710</name>
</gene>
<evidence type="ECO:0000313" key="1">
    <source>
        <dbReference type="EMBL" id="RGL92093.1"/>
    </source>
</evidence>
<accession>A0A3E4TNH3</accession>
<reference evidence="1 2" key="1">
    <citation type="submission" date="2018-08" db="EMBL/GenBank/DDBJ databases">
        <title>A genome reference for cultivated species of the human gut microbiota.</title>
        <authorList>
            <person name="Zou Y."/>
            <person name="Xue W."/>
            <person name="Luo G."/>
        </authorList>
    </citation>
    <scope>NUCLEOTIDE SEQUENCE [LARGE SCALE GENOMIC DNA]</scope>
    <source>
        <strain evidence="1 2">TF05-11AC</strain>
    </source>
</reference>
<dbReference type="AlphaFoldDB" id="A0A3E4TNH3"/>
<dbReference type="EMBL" id="QSSQ01000073">
    <property type="protein sequence ID" value="RGL92093.1"/>
    <property type="molecule type" value="Genomic_DNA"/>
</dbReference>
<dbReference type="GO" id="GO:0009036">
    <property type="term" value="F:type II site-specific deoxyribonuclease activity"/>
    <property type="evidence" value="ECO:0007669"/>
    <property type="project" value="InterPro"/>
</dbReference>
<dbReference type="Pfam" id="PF09519">
    <property type="entry name" value="RE_HindVP"/>
    <property type="match status" value="1"/>
</dbReference>
<proteinExistence type="predicted"/>
<dbReference type="Proteomes" id="UP000261257">
    <property type="component" value="Unassembled WGS sequence"/>
</dbReference>
<organism evidence="1 2">
    <name type="scientific">Hungatella hathewayi</name>
    <dbReference type="NCBI Taxonomy" id="154046"/>
    <lineage>
        <taxon>Bacteria</taxon>
        <taxon>Bacillati</taxon>
        <taxon>Bacillota</taxon>
        <taxon>Clostridia</taxon>
        <taxon>Lachnospirales</taxon>
        <taxon>Lachnospiraceae</taxon>
        <taxon>Hungatella</taxon>
    </lineage>
</organism>
<keyword evidence="1" id="KW-0255">Endonuclease</keyword>
<sequence length="198" mass="23450">MFDAVKDHSRHVREIFEEACSSIQMWDNDYEVTHKMPLLCNSINAFQREYYQHQKPLLMQTIWKTQGKSPMLADQAFDIVVWSDYAFSRLFIDGSNDGADRMSRPMRATARLARCLWELSRSGIIRVNDIYRQMAFGNQTDKEFSVNGLKWKRYVTSDRTTRPILPRTVVNEIIEDGYIQRLSPERRFDQTLHFTVQR</sequence>
<dbReference type="InterPro" id="IPR019044">
    <property type="entry name" value="Restrct_endonuc_II_HindVP"/>
</dbReference>